<feature type="binding site" evidence="11">
    <location>
        <begin position="220"/>
        <end position="221"/>
    </location>
    <ligand>
        <name>substrate</name>
    </ligand>
</feature>
<feature type="domain" description="Amidohydrolase-related" evidence="13">
    <location>
        <begin position="54"/>
        <end position="380"/>
    </location>
</feature>
<dbReference type="EMBL" id="AZTB01000096">
    <property type="protein sequence ID" value="KGG79490.1"/>
    <property type="molecule type" value="Genomic_DNA"/>
</dbReference>
<feature type="binding site" evidence="11">
    <location>
        <position position="251"/>
    </location>
    <ligand>
        <name>substrate</name>
    </ligand>
</feature>
<feature type="binding site" evidence="11">
    <location>
        <position position="144"/>
    </location>
    <ligand>
        <name>substrate</name>
    </ligand>
</feature>
<evidence type="ECO:0000256" key="6">
    <source>
        <dbReference type="ARBA" id="ARBA00023277"/>
    </source>
</evidence>
<dbReference type="EC" id="3.5.1.25" evidence="2"/>
<dbReference type="GO" id="GO:0008448">
    <property type="term" value="F:N-acetylglucosamine-6-phosphate deacetylase activity"/>
    <property type="evidence" value="ECO:0007669"/>
    <property type="project" value="UniProtKB-EC"/>
</dbReference>
<proteinExistence type="inferred from homology"/>
<evidence type="ECO:0000259" key="13">
    <source>
        <dbReference type="Pfam" id="PF01979"/>
    </source>
</evidence>
<dbReference type="GO" id="GO:0046872">
    <property type="term" value="F:metal ion binding"/>
    <property type="evidence" value="ECO:0007669"/>
    <property type="project" value="UniProtKB-KW"/>
</dbReference>
<dbReference type="GO" id="GO:0006046">
    <property type="term" value="P:N-acetylglucosamine catabolic process"/>
    <property type="evidence" value="ECO:0007669"/>
    <property type="project" value="TreeGrafter"/>
</dbReference>
<protein>
    <recommendedName>
        <fullName evidence="3">N-acetylglucosamine-6-phosphate deacetylase</fullName>
        <ecNumber evidence="2">3.5.1.25</ecNumber>
    </recommendedName>
</protein>
<evidence type="ECO:0000256" key="12">
    <source>
        <dbReference type="PIRSR" id="PIRSR038994-3"/>
    </source>
</evidence>
<comment type="cofactor">
    <cofactor evidence="12">
        <name>a divalent metal cation</name>
        <dbReference type="ChEBI" id="CHEBI:60240"/>
    </cofactor>
    <text evidence="12">Binds 1 divalent metal cation per subunit.</text>
</comment>
<evidence type="ECO:0000256" key="8">
    <source>
        <dbReference type="ARBA" id="ARBA00060590"/>
    </source>
</evidence>
<evidence type="ECO:0000256" key="11">
    <source>
        <dbReference type="PIRSR" id="PIRSR038994-2"/>
    </source>
</evidence>
<keyword evidence="6 9" id="KW-0119">Carbohydrate metabolism</keyword>
<feature type="binding site" evidence="12">
    <location>
        <position position="217"/>
    </location>
    <ligand>
        <name>Zn(2+)</name>
        <dbReference type="ChEBI" id="CHEBI:29105"/>
    </ligand>
</feature>
<feature type="binding site" evidence="12">
    <location>
        <position position="196"/>
    </location>
    <ligand>
        <name>Zn(2+)</name>
        <dbReference type="ChEBI" id="CHEBI:29105"/>
    </ligand>
</feature>
<comment type="similarity">
    <text evidence="1 9">Belongs to the metallo-dependent hydrolases superfamily. NagA family.</text>
</comment>
<dbReference type="InterPro" id="IPR006680">
    <property type="entry name" value="Amidohydro-rel"/>
</dbReference>
<feature type="binding site" evidence="11">
    <location>
        <begin position="307"/>
        <end position="309"/>
    </location>
    <ligand>
        <name>substrate</name>
    </ligand>
</feature>
<sequence length="384" mass="42710">MKKIYGLINGKIIYKDSIIEDKVLIFNEKIIDIADLQNIDRYENINLIDVEGKFISPGFIDIHIHGAGGSDIMDGTMESITNISNTIAKTGVTGFLPTTMTMDKDTMYGALNVVRQAMYLDIQGAKVLGVHMEGPFINEKYKGAQNAKYILKPDFEFIKEYLDIIKIITLAPEMDKEYRFLQKIKEYSDITLSIGHSNATYDEAKKAIKNGIKHATHLFNAMTPMHHRAPGIVGAVLRSNITCELIADKIHVHPAIFQILIDVKGIENLVLITDSMRAGCMKDGIYELGGQKVIVKNGSARLEDNTLAGSILTLNRAVKNVLENTSIKLYEVVKLVTQNPAKVIGIEKDKGSLDIGKDADITVFDEDLNIYFTVVEGKIVFNKL</sequence>
<reference evidence="14 15" key="1">
    <citation type="submission" date="2013-12" db="EMBL/GenBank/DDBJ databases">
        <title>Draft genome sequence of Caloranaerobacter sp. H53214.</title>
        <authorList>
            <person name="Jiang L.J."/>
            <person name="Shao Z.Z."/>
            <person name="Long M.N."/>
        </authorList>
    </citation>
    <scope>NUCLEOTIDE SEQUENCE [LARGE SCALE GENOMIC DNA]</scope>
    <source>
        <strain evidence="14 15">H53214</strain>
    </source>
</reference>
<dbReference type="CDD" id="cd00854">
    <property type="entry name" value="NagA"/>
    <property type="match status" value="1"/>
</dbReference>
<organism evidence="14 15">
    <name type="scientific">Caloranaerobacter azorensis H53214</name>
    <dbReference type="NCBI Taxonomy" id="1156417"/>
    <lineage>
        <taxon>Bacteria</taxon>
        <taxon>Bacillati</taxon>
        <taxon>Bacillota</taxon>
        <taxon>Tissierellia</taxon>
        <taxon>Tissierellales</taxon>
        <taxon>Thermohalobacteraceae</taxon>
        <taxon>Caloranaerobacter</taxon>
    </lineage>
</organism>
<dbReference type="Gene3D" id="3.20.20.140">
    <property type="entry name" value="Metal-dependent hydrolases"/>
    <property type="match status" value="1"/>
</dbReference>
<dbReference type="InterPro" id="IPR032466">
    <property type="entry name" value="Metal_Hydrolase"/>
</dbReference>
<dbReference type="RefSeq" id="WP_035165030.1">
    <property type="nucleotide sequence ID" value="NZ_AZTB01000096.1"/>
</dbReference>
<feature type="binding site" evidence="12">
    <location>
        <position position="133"/>
    </location>
    <ligand>
        <name>Zn(2+)</name>
        <dbReference type="ChEBI" id="CHEBI:29105"/>
    </ligand>
</feature>
<comment type="catalytic activity">
    <reaction evidence="7">
        <text>N-acetyl-D-glucosamine 6-phosphate + H2O = D-glucosamine 6-phosphate + acetate</text>
        <dbReference type="Rhea" id="RHEA:22936"/>
        <dbReference type="ChEBI" id="CHEBI:15377"/>
        <dbReference type="ChEBI" id="CHEBI:30089"/>
        <dbReference type="ChEBI" id="CHEBI:57513"/>
        <dbReference type="ChEBI" id="CHEBI:58725"/>
        <dbReference type="EC" id="3.5.1.25"/>
    </reaction>
</comment>
<dbReference type="AlphaFoldDB" id="A0A096BEB2"/>
<keyword evidence="4 12" id="KW-0479">Metal-binding</keyword>
<dbReference type="PANTHER" id="PTHR11113">
    <property type="entry name" value="N-ACETYLGLUCOSAMINE-6-PHOSPHATE DEACETYLASE"/>
    <property type="match status" value="1"/>
</dbReference>
<evidence type="ECO:0000313" key="15">
    <source>
        <dbReference type="Proteomes" id="UP000029622"/>
    </source>
</evidence>
<accession>A0A096BEB2</accession>
<dbReference type="Proteomes" id="UP000029622">
    <property type="component" value="Unassembled WGS sequence"/>
</dbReference>
<dbReference type="InterPro" id="IPR011059">
    <property type="entry name" value="Metal-dep_hydrolase_composite"/>
</dbReference>
<evidence type="ECO:0000256" key="7">
    <source>
        <dbReference type="ARBA" id="ARBA00047647"/>
    </source>
</evidence>
<evidence type="ECO:0000256" key="3">
    <source>
        <dbReference type="ARBA" id="ARBA00018029"/>
    </source>
</evidence>
<dbReference type="SUPFAM" id="SSF51556">
    <property type="entry name" value="Metallo-dependent hydrolases"/>
    <property type="match status" value="1"/>
</dbReference>
<dbReference type="STRING" id="1156417.Y919_11705"/>
<feature type="active site" description="Proton donor/acceptor" evidence="10">
    <location>
        <position position="274"/>
    </location>
</feature>
<dbReference type="PIRSF" id="PIRSF038994">
    <property type="entry name" value="NagA"/>
    <property type="match status" value="1"/>
</dbReference>
<evidence type="ECO:0000256" key="4">
    <source>
        <dbReference type="ARBA" id="ARBA00022723"/>
    </source>
</evidence>
<dbReference type="InterPro" id="IPR003764">
    <property type="entry name" value="GlcNAc_6-P_deAcase"/>
</dbReference>
<dbReference type="NCBIfam" id="TIGR00221">
    <property type="entry name" value="nagA"/>
    <property type="match status" value="1"/>
</dbReference>
<evidence type="ECO:0000256" key="10">
    <source>
        <dbReference type="PIRSR" id="PIRSR038994-1"/>
    </source>
</evidence>
<comment type="pathway">
    <text evidence="8">Amino-sugar metabolism; N-acetylneuraminate degradation; D-fructose 6-phosphate from N-acetylneuraminate: step 4/5.</text>
</comment>
<dbReference type="Gene3D" id="2.30.40.10">
    <property type="entry name" value="Urease, subunit C, domain 1"/>
    <property type="match status" value="1"/>
</dbReference>
<dbReference type="PANTHER" id="PTHR11113:SF14">
    <property type="entry name" value="N-ACETYLGLUCOSAMINE-6-PHOSPHATE DEACETYLASE"/>
    <property type="match status" value="1"/>
</dbReference>
<evidence type="ECO:0000256" key="1">
    <source>
        <dbReference type="ARBA" id="ARBA00010716"/>
    </source>
</evidence>
<dbReference type="Pfam" id="PF01979">
    <property type="entry name" value="Amidohydro_1"/>
    <property type="match status" value="1"/>
</dbReference>
<dbReference type="SUPFAM" id="SSF51338">
    <property type="entry name" value="Composite domain of metallo-dependent hydrolases"/>
    <property type="match status" value="1"/>
</dbReference>
<evidence type="ECO:0000256" key="5">
    <source>
        <dbReference type="ARBA" id="ARBA00022801"/>
    </source>
</evidence>
<comment type="caution">
    <text evidence="14">The sequence shown here is derived from an EMBL/GenBank/DDBJ whole genome shotgun (WGS) entry which is preliminary data.</text>
</comment>
<evidence type="ECO:0000256" key="2">
    <source>
        <dbReference type="ARBA" id="ARBA00011899"/>
    </source>
</evidence>
<name>A0A096BEB2_9FIRM</name>
<evidence type="ECO:0000313" key="14">
    <source>
        <dbReference type="EMBL" id="KGG79490.1"/>
    </source>
</evidence>
<dbReference type="FunFam" id="3.20.20.140:FF:000004">
    <property type="entry name" value="N-acetylglucosamine-6-phosphate deacetylase"/>
    <property type="match status" value="1"/>
</dbReference>
<evidence type="ECO:0000256" key="9">
    <source>
        <dbReference type="PIRNR" id="PIRNR038994"/>
    </source>
</evidence>
<feature type="binding site" evidence="11">
    <location>
        <position position="228"/>
    </location>
    <ligand>
        <name>substrate</name>
    </ligand>
</feature>
<gene>
    <name evidence="14" type="ORF">Y919_11705</name>
</gene>
<keyword evidence="5 9" id="KW-0378">Hydrolase</keyword>